<proteinExistence type="predicted"/>
<dbReference type="SMART" id="SM00382">
    <property type="entry name" value="AAA"/>
    <property type="match status" value="1"/>
</dbReference>
<dbReference type="PANTHER" id="PTHR43038:SF7">
    <property type="entry name" value="ABC TRANSPORT SYSTEM ATP-BINDING PROTEIN"/>
    <property type="match status" value="1"/>
</dbReference>
<evidence type="ECO:0000256" key="1">
    <source>
        <dbReference type="ARBA" id="ARBA00022741"/>
    </source>
</evidence>
<evidence type="ECO:0000313" key="6">
    <source>
        <dbReference type="Proteomes" id="UP001596432"/>
    </source>
</evidence>
<dbReference type="Proteomes" id="UP001596432">
    <property type="component" value="Unassembled WGS sequence"/>
</dbReference>
<protein>
    <submittedName>
        <fullName evidence="5">ABC transporter ATP-binding protein</fullName>
    </submittedName>
</protein>
<keyword evidence="2 5" id="KW-0067">ATP-binding</keyword>
<evidence type="ECO:0000256" key="2">
    <source>
        <dbReference type="ARBA" id="ARBA00022840"/>
    </source>
</evidence>
<feature type="compositionally biased region" description="Polar residues" evidence="3">
    <location>
        <begin position="264"/>
        <end position="273"/>
    </location>
</feature>
<dbReference type="InterPro" id="IPR027417">
    <property type="entry name" value="P-loop_NTPase"/>
</dbReference>
<keyword evidence="1" id="KW-0547">Nucleotide-binding</keyword>
<comment type="caution">
    <text evidence="5">The sequence shown here is derived from an EMBL/GenBank/DDBJ whole genome shotgun (WGS) entry which is preliminary data.</text>
</comment>
<dbReference type="PANTHER" id="PTHR43038">
    <property type="entry name" value="ATP-BINDING CASSETTE, SUB-FAMILY H, MEMBER 1"/>
    <property type="match status" value="1"/>
</dbReference>
<accession>A0ABD5Y3K9</accession>
<dbReference type="PROSITE" id="PS00211">
    <property type="entry name" value="ABC_TRANSPORTER_1"/>
    <property type="match status" value="1"/>
</dbReference>
<evidence type="ECO:0000313" key="5">
    <source>
        <dbReference type="EMBL" id="MFC7139930.1"/>
    </source>
</evidence>
<dbReference type="CDD" id="cd03230">
    <property type="entry name" value="ABC_DR_subfamily_A"/>
    <property type="match status" value="1"/>
</dbReference>
<evidence type="ECO:0000256" key="3">
    <source>
        <dbReference type="SAM" id="MobiDB-lite"/>
    </source>
</evidence>
<sequence length="273" mass="30100">MKEAPDQGRGVSDTEKLRDDAVVRASGVEKTYDSVLPFTRSVEVLDGATLRVERGQVVGIMGENGSGKSTLMGILAGVLTHDAGEVDRAGSVGWCPQEPRLYDRLTVDETFELFGTAYGMTDNEIAEAREWLTDVLDFERFRDRQVRHLSGGNRQKVNLSVALMHEPDLLLLDEPYTGFDWETFLAFWDLTEELRARGVGVAIISHIINERDRFDVVYELHDGHLHRQEIGDDKGLDSEPTEDDVACKRTASFVDGAGAGGGQRATSGQEAGE</sequence>
<dbReference type="PROSITE" id="PS50893">
    <property type="entry name" value="ABC_TRANSPORTER_2"/>
    <property type="match status" value="1"/>
</dbReference>
<keyword evidence="6" id="KW-1185">Reference proteome</keyword>
<dbReference type="AlphaFoldDB" id="A0ABD5Y3K9"/>
<dbReference type="RefSeq" id="WP_274325497.1">
    <property type="nucleotide sequence ID" value="NZ_CP118158.1"/>
</dbReference>
<dbReference type="EMBL" id="JBHTAS010000001">
    <property type="protein sequence ID" value="MFC7139930.1"/>
    <property type="molecule type" value="Genomic_DNA"/>
</dbReference>
<name>A0ABD5Y3K9_9EURY</name>
<evidence type="ECO:0000259" key="4">
    <source>
        <dbReference type="PROSITE" id="PS50893"/>
    </source>
</evidence>
<reference evidence="5 6" key="1">
    <citation type="journal article" date="2019" name="Int. J. Syst. Evol. Microbiol.">
        <title>The Global Catalogue of Microorganisms (GCM) 10K type strain sequencing project: providing services to taxonomists for standard genome sequencing and annotation.</title>
        <authorList>
            <consortium name="The Broad Institute Genomics Platform"/>
            <consortium name="The Broad Institute Genome Sequencing Center for Infectious Disease"/>
            <person name="Wu L."/>
            <person name="Ma J."/>
        </authorList>
    </citation>
    <scope>NUCLEOTIDE SEQUENCE [LARGE SCALE GENOMIC DNA]</scope>
    <source>
        <strain evidence="5 6">XZYJT29</strain>
    </source>
</reference>
<dbReference type="InterPro" id="IPR017871">
    <property type="entry name" value="ABC_transporter-like_CS"/>
</dbReference>
<dbReference type="InterPro" id="IPR003439">
    <property type="entry name" value="ABC_transporter-like_ATP-bd"/>
</dbReference>
<feature type="region of interest" description="Disordered" evidence="3">
    <location>
        <begin position="253"/>
        <end position="273"/>
    </location>
</feature>
<dbReference type="GO" id="GO:0005524">
    <property type="term" value="F:ATP binding"/>
    <property type="evidence" value="ECO:0007669"/>
    <property type="project" value="UniProtKB-KW"/>
</dbReference>
<dbReference type="GeneID" id="78820200"/>
<gene>
    <name evidence="5" type="ORF">ACFQMA_08795</name>
</gene>
<dbReference type="Gene3D" id="3.40.50.300">
    <property type="entry name" value="P-loop containing nucleotide triphosphate hydrolases"/>
    <property type="match status" value="1"/>
</dbReference>
<dbReference type="InterPro" id="IPR003593">
    <property type="entry name" value="AAA+_ATPase"/>
</dbReference>
<dbReference type="SUPFAM" id="SSF52540">
    <property type="entry name" value="P-loop containing nucleoside triphosphate hydrolases"/>
    <property type="match status" value="1"/>
</dbReference>
<dbReference type="Pfam" id="PF00005">
    <property type="entry name" value="ABC_tran"/>
    <property type="match status" value="1"/>
</dbReference>
<feature type="domain" description="ABC transporter" evidence="4">
    <location>
        <begin position="23"/>
        <end position="247"/>
    </location>
</feature>
<organism evidence="5 6">
    <name type="scientific">Halosimplex aquaticum</name>
    <dbReference type="NCBI Taxonomy" id="3026162"/>
    <lineage>
        <taxon>Archaea</taxon>
        <taxon>Methanobacteriati</taxon>
        <taxon>Methanobacteriota</taxon>
        <taxon>Stenosarchaea group</taxon>
        <taxon>Halobacteria</taxon>
        <taxon>Halobacteriales</taxon>
        <taxon>Haloarculaceae</taxon>
        <taxon>Halosimplex</taxon>
    </lineage>
</organism>